<feature type="compositionally biased region" description="Polar residues" evidence="3">
    <location>
        <begin position="400"/>
        <end position="413"/>
    </location>
</feature>
<proteinExistence type="predicted"/>
<dbReference type="InterPro" id="IPR002104">
    <property type="entry name" value="Integrase_catalytic"/>
</dbReference>
<evidence type="ECO:0008006" key="8">
    <source>
        <dbReference type="Google" id="ProtNLM"/>
    </source>
</evidence>
<evidence type="ECO:0000313" key="6">
    <source>
        <dbReference type="EMBL" id="KAA6390214.1"/>
    </source>
</evidence>
<feature type="compositionally biased region" description="Polar residues" evidence="3">
    <location>
        <begin position="307"/>
        <end position="318"/>
    </location>
</feature>
<feature type="domain" description="Tyr recombinase" evidence="4">
    <location>
        <begin position="757"/>
        <end position="944"/>
    </location>
</feature>
<evidence type="ECO:0000313" key="7">
    <source>
        <dbReference type="Proteomes" id="UP000324800"/>
    </source>
</evidence>
<feature type="region of interest" description="Disordered" evidence="3">
    <location>
        <begin position="307"/>
        <end position="328"/>
    </location>
</feature>
<comment type="caution">
    <text evidence="6">The sequence shown here is derived from an EMBL/GenBank/DDBJ whole genome shotgun (WGS) entry which is preliminary data.</text>
</comment>
<dbReference type="EMBL" id="SNRW01003299">
    <property type="protein sequence ID" value="KAA6390214.1"/>
    <property type="molecule type" value="Genomic_DNA"/>
</dbReference>
<feature type="region of interest" description="Disordered" evidence="3">
    <location>
        <begin position="454"/>
        <end position="555"/>
    </location>
</feature>
<dbReference type="OrthoDB" id="2220692at2759"/>
<dbReference type="Proteomes" id="UP000324800">
    <property type="component" value="Unassembled WGS sequence"/>
</dbReference>
<evidence type="ECO:0000256" key="1">
    <source>
        <dbReference type="ARBA" id="ARBA00023125"/>
    </source>
</evidence>
<keyword evidence="2" id="KW-0233">DNA recombination</keyword>
<name>A0A5J4W5F9_9EUKA</name>
<sequence length="945" mass="108742">MVIKGSEGTNSKRNKSNMEGLRKHGQIVDKQKSDRIQGKQIIRGRIQQISLRRIENWGNQRDRGKRSEVVQQMFPNQEAGRVVQKDSRLQIIEQRAEKRTFQDGRNRGTSRDNTDQRLHNFSGYQVSISPCSGRRGSPEVSGFQVQGKDVLLSGNAFRHLPSSQDVPKISSPNYRTNLKQVQDKMLSICGRSDIHTSKQARITTNNIRDIVNDEGVGLDNLGEQMQISTPIDVLIFRMGIQHSETNNENNRGTENLNTEIDQSDDQRNLTKKTDGNKIISINQGKIQLSKSNSLKSIISFDNHFTNNQSSNQGRNLMANSNNSSKSNPARIGMVEKNNSIEHPIQLQNIQSSSDNHNRRFHGRMGGVIPINESKNSNICVRSLERKGNDDKLEPMRIKSSRSSVKNIQQSNQTKQDRSHPNSHRQYSNMLQYQSKKSIDQFIKDNGEHLLIHRTESNQNQSNSPERNRQFNSRCSLKTFRSGRLFNQKGDSEESNERNESKIDNRRVLKQKKQKNQEIRNHQQRQISRGERRASFSMDRGDSISSSSHTVDWSSLTESPERINYGSINRTMVASSILVANTNGNEDNSDDIRKERRSSRNGKQNEEERIEIATGVDGMFSNQIEDEGDKLFRQSLIKSGFLIEAVDIIISNWTETYRRHCKRLEEFAEYLKQVNISQDDLLKLKNPQTLIINFLTSKMTAKHTDASIKAARTAISVLFSFIGYKDDQIHTPAITQLMKGVEQRTRKVKQEEQMWDLSLLWILIEEKWNKVKVIPEEQKITIIMILIMIYTNLRLKELHRAELDLQQINQDIVIIKTVVIKGDSGQVKLTLRKSEKDSNCIIRWIMKWRKDKAIIKQGKVWRNQTSAQNYTYENCSRLIRNFMIEAGVPRGQRVTSIRASAITKAINLGASMEEVNRWSRHAETANTVMKFYDRNNNEAIRKMIQL</sequence>
<organism evidence="6 7">
    <name type="scientific">Streblomastix strix</name>
    <dbReference type="NCBI Taxonomy" id="222440"/>
    <lineage>
        <taxon>Eukaryota</taxon>
        <taxon>Metamonada</taxon>
        <taxon>Preaxostyla</taxon>
        <taxon>Oxymonadida</taxon>
        <taxon>Streblomastigidae</taxon>
        <taxon>Streblomastix</taxon>
    </lineage>
</organism>
<dbReference type="InterPro" id="IPR011010">
    <property type="entry name" value="DNA_brk_join_enz"/>
</dbReference>
<reference evidence="6 7" key="1">
    <citation type="submission" date="2019-03" db="EMBL/GenBank/DDBJ databases">
        <title>Single cell metagenomics reveals metabolic interactions within the superorganism composed of flagellate Streblomastix strix and complex community of Bacteroidetes bacteria on its surface.</title>
        <authorList>
            <person name="Treitli S.C."/>
            <person name="Kolisko M."/>
            <person name="Husnik F."/>
            <person name="Keeling P."/>
            <person name="Hampl V."/>
        </authorList>
    </citation>
    <scope>NUCLEOTIDE SEQUENCE [LARGE SCALE GENOMIC DNA]</scope>
    <source>
        <strain evidence="6">ST1C</strain>
    </source>
</reference>
<feature type="compositionally biased region" description="Low complexity" evidence="3">
    <location>
        <begin position="244"/>
        <end position="259"/>
    </location>
</feature>
<evidence type="ECO:0000256" key="2">
    <source>
        <dbReference type="ARBA" id="ARBA00023172"/>
    </source>
</evidence>
<dbReference type="GO" id="GO:0015074">
    <property type="term" value="P:DNA integration"/>
    <property type="evidence" value="ECO:0007669"/>
    <property type="project" value="InterPro"/>
</dbReference>
<feature type="compositionally biased region" description="Basic and acidic residues" evidence="3">
    <location>
        <begin position="527"/>
        <end position="541"/>
    </location>
</feature>
<evidence type="ECO:0000256" key="3">
    <source>
        <dbReference type="SAM" id="MobiDB-lite"/>
    </source>
</evidence>
<feature type="region of interest" description="Disordered" evidence="3">
    <location>
        <begin position="383"/>
        <end position="424"/>
    </location>
</feature>
<dbReference type="SUPFAM" id="SSF56349">
    <property type="entry name" value="DNA breaking-rejoining enzymes"/>
    <property type="match status" value="1"/>
</dbReference>
<feature type="compositionally biased region" description="Basic and acidic residues" evidence="3">
    <location>
        <begin position="20"/>
        <end position="36"/>
    </location>
</feature>
<dbReference type="AlphaFoldDB" id="A0A5J4W5F9"/>
<dbReference type="PROSITE" id="PS51898">
    <property type="entry name" value="TYR_RECOMBINASE"/>
    <property type="match status" value="1"/>
</dbReference>
<feature type="region of interest" description="Disordered" evidence="3">
    <location>
        <begin position="1"/>
        <end position="36"/>
    </location>
</feature>
<accession>A0A5J4W5F9</accession>
<evidence type="ECO:0000259" key="4">
    <source>
        <dbReference type="PROSITE" id="PS51898"/>
    </source>
</evidence>
<feature type="domain" description="Core-binding (CB)" evidence="5">
    <location>
        <begin position="643"/>
        <end position="722"/>
    </location>
</feature>
<keyword evidence="1" id="KW-0238">DNA-binding</keyword>
<feature type="region of interest" description="Disordered" evidence="3">
    <location>
        <begin position="97"/>
        <end position="117"/>
    </location>
</feature>
<feature type="compositionally biased region" description="Basic and acidic residues" evidence="3">
    <location>
        <begin position="489"/>
        <end position="506"/>
    </location>
</feature>
<feature type="compositionally biased region" description="Basic and acidic residues" evidence="3">
    <location>
        <begin position="383"/>
        <end position="396"/>
    </location>
</feature>
<dbReference type="InterPro" id="IPR013762">
    <property type="entry name" value="Integrase-like_cat_sf"/>
</dbReference>
<protein>
    <recommendedName>
        <fullName evidence="8">Tyr recombinase domain-containing protein</fullName>
    </recommendedName>
</protein>
<dbReference type="PROSITE" id="PS51900">
    <property type="entry name" value="CB"/>
    <property type="match status" value="1"/>
</dbReference>
<dbReference type="Gene3D" id="1.10.443.10">
    <property type="entry name" value="Intergrase catalytic core"/>
    <property type="match status" value="1"/>
</dbReference>
<dbReference type="InterPro" id="IPR044068">
    <property type="entry name" value="CB"/>
</dbReference>
<feature type="region of interest" description="Disordered" evidence="3">
    <location>
        <begin position="244"/>
        <end position="269"/>
    </location>
</feature>
<dbReference type="GO" id="GO:0003677">
    <property type="term" value="F:DNA binding"/>
    <property type="evidence" value="ECO:0007669"/>
    <property type="project" value="UniProtKB-KW"/>
</dbReference>
<feature type="compositionally biased region" description="Polar residues" evidence="3">
    <location>
        <begin position="456"/>
        <end position="475"/>
    </location>
</feature>
<dbReference type="GO" id="GO:0006310">
    <property type="term" value="P:DNA recombination"/>
    <property type="evidence" value="ECO:0007669"/>
    <property type="project" value="UniProtKB-KW"/>
</dbReference>
<feature type="region of interest" description="Disordered" evidence="3">
    <location>
        <begin position="580"/>
        <end position="607"/>
    </location>
</feature>
<gene>
    <name evidence="6" type="ORF">EZS28_014258</name>
</gene>
<evidence type="ECO:0000259" key="5">
    <source>
        <dbReference type="PROSITE" id="PS51900"/>
    </source>
</evidence>